<evidence type="ECO:0000256" key="1">
    <source>
        <dbReference type="SAM" id="Phobius"/>
    </source>
</evidence>
<feature type="domain" description="7 transmembrane helices usually fused to an inactive transglutaminase" evidence="3">
    <location>
        <begin position="262"/>
        <end position="507"/>
    </location>
</feature>
<name>A0A1H2EE84_9BACT</name>
<sequence>MKKIQLIVISTLMVFIGTGIFMYKYHFLNFPLKPDKTSNLWNIEIRLSFDADDRPLKASLFLPVESDNFIINSEYFVSGKYGLVTEKKNGNRKAIWSIRNAKGRQHLYYRVFIQKTGGKGQSSHRQLIPAKISVPSLQDPYLSAAKRLWNEIYKHSADLDTIIGNLFKRLNQPDADEDVALLLGENAASTTGKIELIVQLLSLAGFPAQLVHGFDLKEETMQIDMVTWLEVYYQKKWRSYVPDSSESNLPVGYISWWRGSEPLYKIRGGTDSQIQIDAQKNEIEAVQSATMQSKHISPRFFKFSLLNLPVQNQGIYRVILLIPLGALLVVIFRNVVGIKTFGTFMPVLIALSFRETQLLWGAFLFSVVVAIGLSIRFYLENLKLLVVPRLSAVLISVIVIIAGLNILTYNMGLSLGLSISLFPIVILSMTIERMSIIWDERGHGEALKQGFGTLFVSTMIYFVVKNNTIEHIMFFFPELLFILFAATLLLGRYSGFRLTELYRFKAFIKKEQ</sequence>
<feature type="transmembrane region" description="Helical" evidence="1">
    <location>
        <begin position="318"/>
        <end position="338"/>
    </location>
</feature>
<keyword evidence="5" id="KW-1185">Reference proteome</keyword>
<evidence type="ECO:0000259" key="2">
    <source>
        <dbReference type="Pfam" id="PF14400"/>
    </source>
</evidence>
<protein>
    <submittedName>
        <fullName evidence="4">Inactive transglutaminase fused to 7 transmembrane helices</fullName>
    </submittedName>
</protein>
<evidence type="ECO:0000259" key="3">
    <source>
        <dbReference type="Pfam" id="PF14402"/>
    </source>
</evidence>
<feature type="transmembrane region" description="Helical" evidence="1">
    <location>
        <begin position="476"/>
        <end position="495"/>
    </location>
</feature>
<proteinExistence type="predicted"/>
<organism evidence="4 5">
    <name type="scientific">Desulfobacula phenolica</name>
    <dbReference type="NCBI Taxonomy" id="90732"/>
    <lineage>
        <taxon>Bacteria</taxon>
        <taxon>Pseudomonadati</taxon>
        <taxon>Thermodesulfobacteriota</taxon>
        <taxon>Desulfobacteria</taxon>
        <taxon>Desulfobacterales</taxon>
        <taxon>Desulfobacteraceae</taxon>
        <taxon>Desulfobacula</taxon>
    </lineage>
</organism>
<evidence type="ECO:0000313" key="4">
    <source>
        <dbReference type="EMBL" id="SDT93334.1"/>
    </source>
</evidence>
<reference evidence="5" key="1">
    <citation type="submission" date="2016-10" db="EMBL/GenBank/DDBJ databases">
        <authorList>
            <person name="Varghese N."/>
            <person name="Submissions S."/>
        </authorList>
    </citation>
    <scope>NUCLEOTIDE SEQUENCE [LARGE SCALE GENOMIC DNA]</scope>
    <source>
        <strain evidence="5">DSM 3384</strain>
    </source>
</reference>
<dbReference type="Proteomes" id="UP000199608">
    <property type="component" value="Unassembled WGS sequence"/>
</dbReference>
<keyword evidence="1" id="KW-1133">Transmembrane helix</keyword>
<feature type="transmembrane region" description="Helical" evidence="1">
    <location>
        <begin position="386"/>
        <end position="407"/>
    </location>
</feature>
<accession>A0A1H2EE84</accession>
<evidence type="ECO:0000313" key="5">
    <source>
        <dbReference type="Proteomes" id="UP000199608"/>
    </source>
</evidence>
<feature type="transmembrane region" description="Helical" evidence="1">
    <location>
        <begin position="413"/>
        <end position="434"/>
    </location>
</feature>
<feature type="transmembrane region" description="Helical" evidence="1">
    <location>
        <begin position="358"/>
        <end position="379"/>
    </location>
</feature>
<dbReference type="InterPro" id="IPR025840">
    <property type="entry name" value="7TM_transglut"/>
</dbReference>
<keyword evidence="1" id="KW-0472">Membrane</keyword>
<gene>
    <name evidence="4" type="ORF">SAMN04487931_10344</name>
</gene>
<keyword evidence="1 4" id="KW-0812">Transmembrane</keyword>
<dbReference type="AlphaFoldDB" id="A0A1H2EE84"/>
<dbReference type="Pfam" id="PF14402">
    <property type="entry name" value="7TM_transglut"/>
    <property type="match status" value="1"/>
</dbReference>
<dbReference type="EMBL" id="FNLL01000003">
    <property type="protein sequence ID" value="SDT93334.1"/>
    <property type="molecule type" value="Genomic_DNA"/>
</dbReference>
<feature type="transmembrane region" description="Helical" evidence="1">
    <location>
        <begin position="6"/>
        <end position="23"/>
    </location>
</feature>
<dbReference type="Pfam" id="PF14400">
    <property type="entry name" value="Transglut_i_TM"/>
    <property type="match status" value="1"/>
</dbReference>
<dbReference type="InterPro" id="IPR025838">
    <property type="entry name" value="Transglut_i_TM"/>
</dbReference>
<feature type="domain" description="Inactive transglutaminase fused to 7 transmembrane helices" evidence="2">
    <location>
        <begin position="23"/>
        <end position="185"/>
    </location>
</feature>